<evidence type="ECO:0000259" key="1">
    <source>
        <dbReference type="Pfam" id="PF02627"/>
    </source>
</evidence>
<proteinExistence type="predicted"/>
<dbReference type="Proteomes" id="UP000184693">
    <property type="component" value="Unassembled WGS sequence"/>
</dbReference>
<dbReference type="EMBL" id="FSRM01000002">
    <property type="protein sequence ID" value="SIO51973.1"/>
    <property type="molecule type" value="Genomic_DNA"/>
</dbReference>
<name>A0A1N6K6B0_9BURK</name>
<dbReference type="NCBIfam" id="TIGR00778">
    <property type="entry name" value="ahpD_dom"/>
    <property type="match status" value="1"/>
</dbReference>
<organism evidence="2 3">
    <name type="scientific">Paraburkholderia phenazinium</name>
    <dbReference type="NCBI Taxonomy" id="60549"/>
    <lineage>
        <taxon>Bacteria</taxon>
        <taxon>Pseudomonadati</taxon>
        <taxon>Pseudomonadota</taxon>
        <taxon>Betaproteobacteria</taxon>
        <taxon>Burkholderiales</taxon>
        <taxon>Burkholderiaceae</taxon>
        <taxon>Paraburkholderia</taxon>
    </lineage>
</organism>
<keyword evidence="2" id="KW-0560">Oxidoreductase</keyword>
<gene>
    <name evidence="2" type="ORF">SAMN05444168_6138</name>
</gene>
<protein>
    <submittedName>
        <fullName evidence="2">Uncharacterized peroxidase-related enzyme</fullName>
    </submittedName>
</protein>
<dbReference type="InterPro" id="IPR003779">
    <property type="entry name" value="CMD-like"/>
</dbReference>
<dbReference type="AlphaFoldDB" id="A0A1N6K6B0"/>
<dbReference type="GO" id="GO:0051920">
    <property type="term" value="F:peroxiredoxin activity"/>
    <property type="evidence" value="ECO:0007669"/>
    <property type="project" value="InterPro"/>
</dbReference>
<dbReference type="Pfam" id="PF02627">
    <property type="entry name" value="CMD"/>
    <property type="match status" value="1"/>
</dbReference>
<keyword evidence="2" id="KW-0575">Peroxidase</keyword>
<dbReference type="PANTHER" id="PTHR35446">
    <property type="entry name" value="SI:CH211-175M2.5"/>
    <property type="match status" value="1"/>
</dbReference>
<feature type="domain" description="Carboxymuconolactone decarboxylase-like" evidence="1">
    <location>
        <begin position="225"/>
        <end position="307"/>
    </location>
</feature>
<dbReference type="NCBIfam" id="TIGR01926">
    <property type="entry name" value="peroxid_rel"/>
    <property type="match status" value="1"/>
</dbReference>
<dbReference type="Gene3D" id="1.20.1290.10">
    <property type="entry name" value="AhpD-like"/>
    <property type="match status" value="2"/>
</dbReference>
<evidence type="ECO:0000313" key="3">
    <source>
        <dbReference type="Proteomes" id="UP000184693"/>
    </source>
</evidence>
<dbReference type="SUPFAM" id="SSF69118">
    <property type="entry name" value="AhpD-like"/>
    <property type="match status" value="2"/>
</dbReference>
<sequence length="374" mass="40692">MSNHHPDGDVVDQIADPANPQIARDIRQHRPKIVDFIQATFDALFVDEPGNFDLRLRFLCAAKVAALTEEAGLARFYLDALECIEPLDTDAKEDALEKAVFEHTTRVTSAPASCDQAALDALNAVGMTEYEIVTLSQLIGYVSFQARLILTVRALAGVERAAATAKSGSRNFVRHSGFTAEPIEWASWLTPVDLATATPDQLAVLDESGPTARTSPYYLTLVHNPAVLRQRSGTYNAIMYAPGGLSRADRELGALVVSTLNGCPYCASVHAQRLNQLTKESDLVTRVFADPVSGGANERERELMRYARRLTLESGEFGVHDVTRLRSLGMSDGEILDYSHAVAIFAWANRLMQTLGAPILPNRRDGSEAGAGHA</sequence>
<dbReference type="InterPro" id="IPR004675">
    <property type="entry name" value="AhpD_core"/>
</dbReference>
<dbReference type="InterPro" id="IPR010195">
    <property type="entry name" value="Uncharacterised_peroxidase-rel"/>
</dbReference>
<accession>A0A1N6K6B0</accession>
<dbReference type="PANTHER" id="PTHR35446:SF2">
    <property type="entry name" value="CARBOXYMUCONOLACTONE DECARBOXYLASE-LIKE DOMAIN-CONTAINING PROTEIN"/>
    <property type="match status" value="1"/>
</dbReference>
<reference evidence="2 3" key="1">
    <citation type="submission" date="2016-11" db="EMBL/GenBank/DDBJ databases">
        <authorList>
            <person name="Jaros S."/>
            <person name="Januszkiewicz K."/>
            <person name="Wedrychowicz H."/>
        </authorList>
    </citation>
    <scope>NUCLEOTIDE SEQUENCE [LARGE SCALE GENOMIC DNA]</scope>
    <source>
        <strain evidence="2 3">GAS86</strain>
    </source>
</reference>
<dbReference type="OrthoDB" id="3667834at2"/>
<evidence type="ECO:0000313" key="2">
    <source>
        <dbReference type="EMBL" id="SIO51973.1"/>
    </source>
</evidence>
<dbReference type="RefSeq" id="WP_074268013.1">
    <property type="nucleotide sequence ID" value="NZ_FSRM01000002.1"/>
</dbReference>
<dbReference type="InterPro" id="IPR029032">
    <property type="entry name" value="AhpD-like"/>
</dbReference>